<dbReference type="AlphaFoldDB" id="A0A5J4VV36"/>
<protein>
    <submittedName>
        <fullName evidence="1">Uncharacterized protein</fullName>
    </submittedName>
</protein>
<organism evidence="1 2">
    <name type="scientific">Streblomastix strix</name>
    <dbReference type="NCBI Taxonomy" id="222440"/>
    <lineage>
        <taxon>Eukaryota</taxon>
        <taxon>Metamonada</taxon>
        <taxon>Preaxostyla</taxon>
        <taxon>Oxymonadida</taxon>
        <taxon>Streblomastigidae</taxon>
        <taxon>Streblomastix</taxon>
    </lineage>
</organism>
<proteinExistence type="predicted"/>
<gene>
    <name evidence="1" type="ORF">EZS28_018220</name>
</gene>
<evidence type="ECO:0000313" key="2">
    <source>
        <dbReference type="Proteomes" id="UP000324800"/>
    </source>
</evidence>
<sequence length="108" mass="12861">MLERRIPSSLHRIKNIADKHSRLEPPCHWSLYTNQCTSLSIRGWIREQVLYRSNRKDSYCIQWINQYYKLRKTLQKLQLSDVDEFLVGSSSLKPDFVTVVKKKVTDAY</sequence>
<dbReference type="Proteomes" id="UP000324800">
    <property type="component" value="Unassembled WGS sequence"/>
</dbReference>
<comment type="caution">
    <text evidence="1">The sequence shown here is derived from an EMBL/GenBank/DDBJ whole genome shotgun (WGS) entry which is preliminary data.</text>
</comment>
<reference evidence="1 2" key="1">
    <citation type="submission" date="2019-03" db="EMBL/GenBank/DDBJ databases">
        <title>Single cell metagenomics reveals metabolic interactions within the superorganism composed of flagellate Streblomastix strix and complex community of Bacteroidetes bacteria on its surface.</title>
        <authorList>
            <person name="Treitli S.C."/>
            <person name="Kolisko M."/>
            <person name="Husnik F."/>
            <person name="Keeling P."/>
            <person name="Hampl V."/>
        </authorList>
    </citation>
    <scope>NUCLEOTIDE SEQUENCE [LARGE SCALE GENOMIC DNA]</scope>
    <source>
        <strain evidence="1">ST1C</strain>
    </source>
</reference>
<name>A0A5J4VV36_9EUKA</name>
<dbReference type="EMBL" id="SNRW01004886">
    <property type="protein sequence ID" value="KAA6386253.1"/>
    <property type="molecule type" value="Genomic_DNA"/>
</dbReference>
<evidence type="ECO:0000313" key="1">
    <source>
        <dbReference type="EMBL" id="KAA6386253.1"/>
    </source>
</evidence>
<accession>A0A5J4VV36</accession>